<dbReference type="InterPro" id="IPR051453">
    <property type="entry name" value="MBL_Glyoxalase_II"/>
</dbReference>
<organism evidence="6">
    <name type="scientific">Ignavibacterium album</name>
    <dbReference type="NCBI Taxonomy" id="591197"/>
    <lineage>
        <taxon>Bacteria</taxon>
        <taxon>Pseudomonadati</taxon>
        <taxon>Ignavibacteriota</taxon>
        <taxon>Ignavibacteria</taxon>
        <taxon>Ignavibacteriales</taxon>
        <taxon>Ignavibacteriaceae</taxon>
        <taxon>Ignavibacterium</taxon>
    </lineage>
</organism>
<evidence type="ECO:0000256" key="3">
    <source>
        <dbReference type="ARBA" id="ARBA00022801"/>
    </source>
</evidence>
<dbReference type="Gene3D" id="3.60.15.10">
    <property type="entry name" value="Ribonuclease Z/Hydroxyacylglutathione hydrolase-like"/>
    <property type="match status" value="1"/>
</dbReference>
<proteinExistence type="predicted"/>
<keyword evidence="3 6" id="KW-0378">Hydrolase</keyword>
<dbReference type="GO" id="GO:0046872">
    <property type="term" value="F:metal ion binding"/>
    <property type="evidence" value="ECO:0007669"/>
    <property type="project" value="UniProtKB-KW"/>
</dbReference>
<reference evidence="6" key="1">
    <citation type="journal article" date="2020" name="mSystems">
        <title>Genome- and Community-Level Interaction Insights into Carbon Utilization and Element Cycling Functions of Hydrothermarchaeota in Hydrothermal Sediment.</title>
        <authorList>
            <person name="Zhou Z."/>
            <person name="Liu Y."/>
            <person name="Xu W."/>
            <person name="Pan J."/>
            <person name="Luo Z.H."/>
            <person name="Li M."/>
        </authorList>
    </citation>
    <scope>NUCLEOTIDE SEQUENCE [LARGE SCALE GENOMIC DNA]</scope>
    <source>
        <strain evidence="6">SpSt-479</strain>
    </source>
</reference>
<name>A0A7V2ZJD8_9BACT</name>
<dbReference type="InterPro" id="IPR001279">
    <property type="entry name" value="Metallo-B-lactamas"/>
</dbReference>
<dbReference type="SUPFAM" id="SSF56281">
    <property type="entry name" value="Metallo-hydrolase/oxidoreductase"/>
    <property type="match status" value="1"/>
</dbReference>
<evidence type="ECO:0000256" key="2">
    <source>
        <dbReference type="ARBA" id="ARBA00022723"/>
    </source>
</evidence>
<comment type="cofactor">
    <cofactor evidence="1">
        <name>Zn(2+)</name>
        <dbReference type="ChEBI" id="CHEBI:29105"/>
    </cofactor>
</comment>
<dbReference type="InterPro" id="IPR036866">
    <property type="entry name" value="RibonucZ/Hydroxyglut_hydro"/>
</dbReference>
<evidence type="ECO:0000259" key="5">
    <source>
        <dbReference type="SMART" id="SM00849"/>
    </source>
</evidence>
<dbReference type="EMBL" id="DSUJ01000008">
    <property type="protein sequence ID" value="HFI91108.1"/>
    <property type="molecule type" value="Genomic_DNA"/>
</dbReference>
<dbReference type="SMART" id="SM00849">
    <property type="entry name" value="Lactamase_B"/>
    <property type="match status" value="1"/>
</dbReference>
<evidence type="ECO:0000256" key="4">
    <source>
        <dbReference type="ARBA" id="ARBA00022833"/>
    </source>
</evidence>
<evidence type="ECO:0000256" key="1">
    <source>
        <dbReference type="ARBA" id="ARBA00001947"/>
    </source>
</evidence>
<evidence type="ECO:0000313" key="6">
    <source>
        <dbReference type="EMBL" id="HFI91108.1"/>
    </source>
</evidence>
<protein>
    <submittedName>
        <fullName evidence="6">MBL fold metallo-hydrolase</fullName>
    </submittedName>
</protein>
<comment type="caution">
    <text evidence="6">The sequence shown here is derived from an EMBL/GenBank/DDBJ whole genome shotgun (WGS) entry which is preliminary data.</text>
</comment>
<dbReference type="PANTHER" id="PTHR46233">
    <property type="entry name" value="HYDROXYACYLGLUTATHIONE HYDROLASE GLOC"/>
    <property type="match status" value="1"/>
</dbReference>
<accession>A0A7V2ZJD8</accession>
<gene>
    <name evidence="6" type="ORF">ENS31_06185</name>
</gene>
<keyword evidence="2" id="KW-0479">Metal-binding</keyword>
<feature type="domain" description="Metallo-beta-lactamase" evidence="5">
    <location>
        <begin position="13"/>
        <end position="196"/>
    </location>
</feature>
<dbReference type="CDD" id="cd06262">
    <property type="entry name" value="metallo-hydrolase-like_MBL-fold"/>
    <property type="match status" value="1"/>
</dbReference>
<dbReference type="GO" id="GO:0016787">
    <property type="term" value="F:hydrolase activity"/>
    <property type="evidence" value="ECO:0007669"/>
    <property type="project" value="UniProtKB-KW"/>
</dbReference>
<sequence>MLKIHSFEFNPFNENTYLLWDDQTKIAAVIDPGCYDDYEKDELTSFIESEKLNLSFIINTHCHIDHILGVNFIKETYQAKYLIPEKDLPLHNNAVSQGEMFGFELEELQNPDEFISEDKIIKLGNEELKPLFTPGHSPGEYCFYSEKNRICITGDVLFHQSVGRTDLWGGNYDTLMESIKTKLLTLPDDTKIFPGHGIESSIGLEKKQNPFLINI</sequence>
<dbReference type="AlphaFoldDB" id="A0A7V2ZJD8"/>
<dbReference type="PANTHER" id="PTHR46233:SF3">
    <property type="entry name" value="HYDROXYACYLGLUTATHIONE HYDROLASE GLOC"/>
    <property type="match status" value="1"/>
</dbReference>
<keyword evidence="4" id="KW-0862">Zinc</keyword>
<dbReference type="Pfam" id="PF00753">
    <property type="entry name" value="Lactamase_B"/>
    <property type="match status" value="1"/>
</dbReference>